<keyword evidence="5" id="KW-1185">Reference proteome</keyword>
<reference evidence="4 5" key="1">
    <citation type="journal article" date="2016" name="Nat. Commun.">
        <title>Ectomycorrhizal ecology is imprinted in the genome of the dominant symbiotic fungus Cenococcum geophilum.</title>
        <authorList>
            <consortium name="DOE Joint Genome Institute"/>
            <person name="Peter M."/>
            <person name="Kohler A."/>
            <person name="Ohm R.A."/>
            <person name="Kuo A."/>
            <person name="Krutzmann J."/>
            <person name="Morin E."/>
            <person name="Arend M."/>
            <person name="Barry K.W."/>
            <person name="Binder M."/>
            <person name="Choi C."/>
            <person name="Clum A."/>
            <person name="Copeland A."/>
            <person name="Grisel N."/>
            <person name="Haridas S."/>
            <person name="Kipfer T."/>
            <person name="LaButti K."/>
            <person name="Lindquist E."/>
            <person name="Lipzen A."/>
            <person name="Maire R."/>
            <person name="Meier B."/>
            <person name="Mihaltcheva S."/>
            <person name="Molinier V."/>
            <person name="Murat C."/>
            <person name="Poggeler S."/>
            <person name="Quandt C.A."/>
            <person name="Sperisen C."/>
            <person name="Tritt A."/>
            <person name="Tisserant E."/>
            <person name="Crous P.W."/>
            <person name="Henrissat B."/>
            <person name="Nehls U."/>
            <person name="Egli S."/>
            <person name="Spatafora J.W."/>
            <person name="Grigoriev I.V."/>
            <person name="Martin F.M."/>
        </authorList>
    </citation>
    <scope>NUCLEOTIDE SEQUENCE [LARGE SCALE GENOMIC DNA]</scope>
    <source>
        <strain evidence="4 5">CBS 207.34</strain>
    </source>
</reference>
<accession>A0A8E2JX25</accession>
<dbReference type="InterPro" id="IPR044861">
    <property type="entry name" value="IPNS-like_FE2OG_OXY"/>
</dbReference>
<feature type="domain" description="Fe2OG dioxygenase" evidence="3">
    <location>
        <begin position="176"/>
        <end position="280"/>
    </location>
</feature>
<dbReference type="PRINTS" id="PR00682">
    <property type="entry name" value="IPNSYNTHASE"/>
</dbReference>
<dbReference type="InterPro" id="IPR027443">
    <property type="entry name" value="IPNS-like_sf"/>
</dbReference>
<dbReference type="Pfam" id="PF03171">
    <property type="entry name" value="2OG-FeII_Oxy"/>
    <property type="match status" value="1"/>
</dbReference>
<dbReference type="InterPro" id="IPR005123">
    <property type="entry name" value="Oxoglu/Fe-dep_dioxygenase_dom"/>
</dbReference>
<name>A0A8E2JX25_9PEZI</name>
<dbReference type="GO" id="GO:0044283">
    <property type="term" value="P:small molecule biosynthetic process"/>
    <property type="evidence" value="ECO:0007669"/>
    <property type="project" value="UniProtKB-ARBA"/>
</dbReference>
<proteinExistence type="inferred from homology"/>
<dbReference type="SUPFAM" id="SSF51197">
    <property type="entry name" value="Clavaminate synthase-like"/>
    <property type="match status" value="1"/>
</dbReference>
<protein>
    <submittedName>
        <fullName evidence="4">Putative 2OG-Fe(II) oxygenase family oxidoreductase</fullName>
    </submittedName>
</protein>
<dbReference type="Gene3D" id="2.60.120.330">
    <property type="entry name" value="B-lactam Antibiotic, Isopenicillin N Synthase, Chain"/>
    <property type="match status" value="1"/>
</dbReference>
<dbReference type="PANTHER" id="PTHR47990">
    <property type="entry name" value="2-OXOGLUTARATE (2OG) AND FE(II)-DEPENDENT OXYGENASE SUPERFAMILY PROTEIN-RELATED"/>
    <property type="match status" value="1"/>
</dbReference>
<comment type="similarity">
    <text evidence="1 2">Belongs to the iron/ascorbate-dependent oxidoreductase family.</text>
</comment>
<evidence type="ECO:0000256" key="2">
    <source>
        <dbReference type="RuleBase" id="RU003682"/>
    </source>
</evidence>
<gene>
    <name evidence="4" type="ORF">AOQ84DRAFT_385867</name>
</gene>
<dbReference type="OrthoDB" id="288590at2759"/>
<keyword evidence="2" id="KW-0560">Oxidoreductase</keyword>
<evidence type="ECO:0000256" key="1">
    <source>
        <dbReference type="ARBA" id="ARBA00008056"/>
    </source>
</evidence>
<dbReference type="Proteomes" id="UP000250140">
    <property type="component" value="Unassembled WGS sequence"/>
</dbReference>
<dbReference type="PROSITE" id="PS51471">
    <property type="entry name" value="FE2OG_OXY"/>
    <property type="match status" value="1"/>
</dbReference>
<dbReference type="EMBL" id="KV748831">
    <property type="protein sequence ID" value="OCL12794.1"/>
    <property type="molecule type" value="Genomic_DNA"/>
</dbReference>
<dbReference type="InterPro" id="IPR050231">
    <property type="entry name" value="Iron_ascorbate_oxido_reductase"/>
</dbReference>
<evidence type="ECO:0000259" key="3">
    <source>
        <dbReference type="PROSITE" id="PS51471"/>
    </source>
</evidence>
<sequence length="313" mass="35024">MPTSAFTIPTVDISSYLHNPDSPAAQEIVSQIRHACRNSGFFQIVGHGIPRALQESVLASARIFFSLPFDEKVRLKAAVGRGYEIIGGQTLQPGTKPDMKEGFFVGPETQDTDPPYKDFRHPNRWPPESVLSPNKFKLPILQYRARLCSLALIVMHILADGLPDGNRNIFEDFCKDPLAVIRLLHYPPQPNLDDKDQLGAGAHTDFGAITLLLQDEKGGLQVQNQESGDWIDVSPNPDAYVVNVGDMLEMWTKSEYKSNVHRVINTSGAHRYSVPFFFDGNLDYVLSPLDGSSDKGITVEEFMNQRYQRTYAK</sequence>
<evidence type="ECO:0000313" key="4">
    <source>
        <dbReference type="EMBL" id="OCL12794.1"/>
    </source>
</evidence>
<dbReference type="Pfam" id="PF14226">
    <property type="entry name" value="DIOX_N"/>
    <property type="match status" value="1"/>
</dbReference>
<evidence type="ECO:0000313" key="5">
    <source>
        <dbReference type="Proteomes" id="UP000250140"/>
    </source>
</evidence>
<dbReference type="GO" id="GO:0016491">
    <property type="term" value="F:oxidoreductase activity"/>
    <property type="evidence" value="ECO:0007669"/>
    <property type="project" value="UniProtKB-KW"/>
</dbReference>
<organism evidence="4 5">
    <name type="scientific">Glonium stellatum</name>
    <dbReference type="NCBI Taxonomy" id="574774"/>
    <lineage>
        <taxon>Eukaryota</taxon>
        <taxon>Fungi</taxon>
        <taxon>Dikarya</taxon>
        <taxon>Ascomycota</taxon>
        <taxon>Pezizomycotina</taxon>
        <taxon>Dothideomycetes</taxon>
        <taxon>Pleosporomycetidae</taxon>
        <taxon>Gloniales</taxon>
        <taxon>Gloniaceae</taxon>
        <taxon>Glonium</taxon>
    </lineage>
</organism>
<dbReference type="AlphaFoldDB" id="A0A8E2JX25"/>
<dbReference type="InterPro" id="IPR026992">
    <property type="entry name" value="DIOX_N"/>
</dbReference>
<keyword evidence="2" id="KW-0479">Metal-binding</keyword>
<keyword evidence="2" id="KW-0408">Iron</keyword>
<dbReference type="GO" id="GO:0046872">
    <property type="term" value="F:metal ion binding"/>
    <property type="evidence" value="ECO:0007669"/>
    <property type="project" value="UniProtKB-KW"/>
</dbReference>